<evidence type="ECO:0000313" key="8">
    <source>
        <dbReference type="Proteomes" id="UP001215598"/>
    </source>
</evidence>
<keyword evidence="4 6" id="KW-0732">Signal</keyword>
<feature type="signal peptide" evidence="6">
    <location>
        <begin position="1"/>
        <end position="16"/>
    </location>
</feature>
<evidence type="ECO:0000256" key="5">
    <source>
        <dbReference type="ARBA" id="ARBA00023180"/>
    </source>
</evidence>
<dbReference type="PANTHER" id="PTHR13234:SF8">
    <property type="entry name" value="GAMMA-INTERFERON-INDUCIBLE LYSOSOMAL THIOL REDUCTASE"/>
    <property type="match status" value="1"/>
</dbReference>
<dbReference type="GO" id="GO:0005576">
    <property type="term" value="C:extracellular region"/>
    <property type="evidence" value="ECO:0007669"/>
    <property type="project" value="UniProtKB-SubCell"/>
</dbReference>
<dbReference type="Proteomes" id="UP001215598">
    <property type="component" value="Unassembled WGS sequence"/>
</dbReference>
<reference evidence="7" key="1">
    <citation type="submission" date="2023-03" db="EMBL/GenBank/DDBJ databases">
        <title>Massive genome expansion in bonnet fungi (Mycena s.s.) driven by repeated elements and novel gene families across ecological guilds.</title>
        <authorList>
            <consortium name="Lawrence Berkeley National Laboratory"/>
            <person name="Harder C.B."/>
            <person name="Miyauchi S."/>
            <person name="Viragh M."/>
            <person name="Kuo A."/>
            <person name="Thoen E."/>
            <person name="Andreopoulos B."/>
            <person name="Lu D."/>
            <person name="Skrede I."/>
            <person name="Drula E."/>
            <person name="Henrissat B."/>
            <person name="Morin E."/>
            <person name="Kohler A."/>
            <person name="Barry K."/>
            <person name="LaButti K."/>
            <person name="Morin E."/>
            <person name="Salamov A."/>
            <person name="Lipzen A."/>
            <person name="Mereny Z."/>
            <person name="Hegedus B."/>
            <person name="Baldrian P."/>
            <person name="Stursova M."/>
            <person name="Weitz H."/>
            <person name="Taylor A."/>
            <person name="Grigoriev I.V."/>
            <person name="Nagy L.G."/>
            <person name="Martin F."/>
            <person name="Kauserud H."/>
        </authorList>
    </citation>
    <scope>NUCLEOTIDE SEQUENCE</scope>
    <source>
        <strain evidence="7">CBHHK182m</strain>
    </source>
</reference>
<gene>
    <name evidence="7" type="ORF">B0H16DRAFT_1658872</name>
</gene>
<comment type="caution">
    <text evidence="7">The sequence shown here is derived from an EMBL/GenBank/DDBJ whole genome shotgun (WGS) entry which is preliminary data.</text>
</comment>
<keyword evidence="5" id="KW-0325">Glycoprotein</keyword>
<feature type="chain" id="PRO_5041916156" description="Gamma interferon inducible lysosomal thiol reductase GILT" evidence="6">
    <location>
        <begin position="17"/>
        <end position="235"/>
    </location>
</feature>
<dbReference type="Pfam" id="PF03227">
    <property type="entry name" value="GILT"/>
    <property type="match status" value="1"/>
</dbReference>
<evidence type="ECO:0008006" key="9">
    <source>
        <dbReference type="Google" id="ProtNLM"/>
    </source>
</evidence>
<evidence type="ECO:0000313" key="7">
    <source>
        <dbReference type="EMBL" id="KAJ7781248.1"/>
    </source>
</evidence>
<comment type="subcellular location">
    <subcellularLocation>
        <location evidence="1">Secreted</location>
    </subcellularLocation>
</comment>
<dbReference type="GO" id="GO:0016671">
    <property type="term" value="F:oxidoreductase activity, acting on a sulfur group of donors, disulfide as acceptor"/>
    <property type="evidence" value="ECO:0007669"/>
    <property type="project" value="InterPro"/>
</dbReference>
<protein>
    <recommendedName>
        <fullName evidence="9">Gamma interferon inducible lysosomal thiol reductase GILT</fullName>
    </recommendedName>
</protein>
<evidence type="ECO:0000256" key="2">
    <source>
        <dbReference type="ARBA" id="ARBA00005679"/>
    </source>
</evidence>
<keyword evidence="8" id="KW-1185">Reference proteome</keyword>
<name>A0AAD7NZB0_9AGAR</name>
<organism evidence="7 8">
    <name type="scientific">Mycena metata</name>
    <dbReference type="NCBI Taxonomy" id="1033252"/>
    <lineage>
        <taxon>Eukaryota</taxon>
        <taxon>Fungi</taxon>
        <taxon>Dikarya</taxon>
        <taxon>Basidiomycota</taxon>
        <taxon>Agaricomycotina</taxon>
        <taxon>Agaricomycetes</taxon>
        <taxon>Agaricomycetidae</taxon>
        <taxon>Agaricales</taxon>
        <taxon>Marasmiineae</taxon>
        <taxon>Mycenaceae</taxon>
        <taxon>Mycena</taxon>
    </lineage>
</organism>
<evidence type="ECO:0000256" key="6">
    <source>
        <dbReference type="SAM" id="SignalP"/>
    </source>
</evidence>
<proteinExistence type="inferred from homology"/>
<accession>A0AAD7NZB0</accession>
<evidence type="ECO:0000256" key="1">
    <source>
        <dbReference type="ARBA" id="ARBA00004613"/>
    </source>
</evidence>
<keyword evidence="3" id="KW-0964">Secreted</keyword>
<dbReference type="AlphaFoldDB" id="A0AAD7NZB0"/>
<dbReference type="InterPro" id="IPR004911">
    <property type="entry name" value="Interferon-induced_GILT"/>
</dbReference>
<evidence type="ECO:0000256" key="4">
    <source>
        <dbReference type="ARBA" id="ARBA00022729"/>
    </source>
</evidence>
<comment type="similarity">
    <text evidence="2">Belongs to the GILT family.</text>
</comment>
<dbReference type="EMBL" id="JARKIB010000004">
    <property type="protein sequence ID" value="KAJ7781248.1"/>
    <property type="molecule type" value="Genomic_DNA"/>
</dbReference>
<dbReference type="PANTHER" id="PTHR13234">
    <property type="entry name" value="GAMMA-INTERFERON INDUCIBLE LYSOSOMAL THIOL REDUCTASE GILT"/>
    <property type="match status" value="1"/>
</dbReference>
<sequence>MYRTTLLFSVLATSGAVPPLVHVKSSQSVFRSDAVRVPVELGVMSRCPDALLCEPIFDAVLQKVGEKVDLELIYVAKYPPELIQPTRTLAVTCLHGPGECAGNVQQLCAAKYSTQWWDFVRCQNARGRYQVGLPEVALECAETVGIDWEGSGVGECAGLDGSGKGEEGVALLRESTLRGKALEIEKSCTVLINHRKVCIHDGTWKECEGGHGVDDFVRQINSEYERLNGEFGGPY</sequence>
<evidence type="ECO:0000256" key="3">
    <source>
        <dbReference type="ARBA" id="ARBA00022525"/>
    </source>
</evidence>